<proteinExistence type="inferred from homology"/>
<dbReference type="InterPro" id="IPR050645">
    <property type="entry name" value="Histidine_acid_phosphatase"/>
</dbReference>
<feature type="signal peptide" evidence="4">
    <location>
        <begin position="1"/>
        <end position="19"/>
    </location>
</feature>
<dbReference type="PhylomeDB" id="A0A0D2URU5"/>
<dbReference type="GO" id="GO:0016791">
    <property type="term" value="F:phosphatase activity"/>
    <property type="evidence" value="ECO:0007669"/>
    <property type="project" value="TreeGrafter"/>
</dbReference>
<dbReference type="InterPro" id="IPR000560">
    <property type="entry name" value="His_Pase_clade-2"/>
</dbReference>
<gene>
    <name evidence="5" type="ORF">CAOG_007788</name>
</gene>
<dbReference type="FunCoup" id="A0A0D2URU5">
    <property type="interactions" value="34"/>
</dbReference>
<dbReference type="EMBL" id="KE346375">
    <property type="protein sequence ID" value="KJE97681.1"/>
    <property type="molecule type" value="Genomic_DNA"/>
</dbReference>
<feature type="chain" id="PRO_5002252861" evidence="4">
    <location>
        <begin position="20"/>
        <end position="517"/>
    </location>
</feature>
<keyword evidence="6" id="KW-1185">Reference proteome</keyword>
<comment type="similarity">
    <text evidence="1">Belongs to the histidine acid phosphatase family.</text>
</comment>
<dbReference type="STRING" id="595528.A0A0D2URU5"/>
<dbReference type="Proteomes" id="UP000008743">
    <property type="component" value="Unassembled WGS sequence"/>
</dbReference>
<evidence type="ECO:0000256" key="2">
    <source>
        <dbReference type="ARBA" id="ARBA00022801"/>
    </source>
</evidence>
<dbReference type="InParanoid" id="A0A0D2URU5"/>
<evidence type="ECO:0000256" key="4">
    <source>
        <dbReference type="SAM" id="SignalP"/>
    </source>
</evidence>
<evidence type="ECO:0000256" key="1">
    <source>
        <dbReference type="ARBA" id="ARBA00005375"/>
    </source>
</evidence>
<dbReference type="AlphaFoldDB" id="A0A0D2URU5"/>
<dbReference type="Pfam" id="PF00328">
    <property type="entry name" value="His_Phos_2"/>
    <property type="match status" value="1"/>
</dbReference>
<dbReference type="OrthoDB" id="10257284at2759"/>
<keyword evidence="4" id="KW-0732">Signal</keyword>
<dbReference type="InterPro" id="IPR029033">
    <property type="entry name" value="His_PPase_superfam"/>
</dbReference>
<organism evidence="5 6">
    <name type="scientific">Capsaspora owczarzaki (strain ATCC 30864)</name>
    <dbReference type="NCBI Taxonomy" id="595528"/>
    <lineage>
        <taxon>Eukaryota</taxon>
        <taxon>Filasterea</taxon>
        <taxon>Capsaspora</taxon>
    </lineage>
</organism>
<evidence type="ECO:0000313" key="5">
    <source>
        <dbReference type="EMBL" id="KJE97681.1"/>
    </source>
</evidence>
<feature type="compositionally biased region" description="Low complexity" evidence="3">
    <location>
        <begin position="21"/>
        <end position="34"/>
    </location>
</feature>
<sequence length="517" mass="56876">MLRVAAITAAAAATATVAAFNPSNSNSSSSSSSSKDCSGTTDPRCWTSAAAAERGSPSTRLLHQVMASEKPPSIPTFEEISDAEIARRYPADLELKLVQVVHRHGARTAVSARLDKYHPATWTCTPDMATVDAITQPDPTTMEHSPAAFYRLLHVPGRQPLIGTCYWGQLTAHGRQQLVDLGQNLRHLYVDRLQFLSPQCNVNDIYVRSTTIRRAIESVQNLMLGLYPPSTRVPTAASASPVVVDIHTLHEKVETMYPNYSACRRLGEMKKEMQAAPPMTELAKQMEQVRVRTATAMGIDPAQLSSSLHGIYDELVAREAHGLPLPTGVTRDMIKEIELLCVQWWFADLKRALPYRRLAIGRFMQEVLADMLHIAAPTDSVALQQQTQALAEFSTVAVERDASASVSPKTTGPSPLKFMAFSGHDTTLAPTLIALGYDLKEWPGFASNIAFELFQERTQARKHVVRVLYNNRPFAMPGCAGAARDKAGEFCPLDKFAEVVAQNFPLNFQEECKSARE</sequence>
<dbReference type="InterPro" id="IPR033379">
    <property type="entry name" value="Acid_Pase_AS"/>
</dbReference>
<feature type="region of interest" description="Disordered" evidence="3">
    <location>
        <begin position="21"/>
        <end position="43"/>
    </location>
</feature>
<dbReference type="SUPFAM" id="SSF53254">
    <property type="entry name" value="Phosphoglycerate mutase-like"/>
    <property type="match status" value="1"/>
</dbReference>
<evidence type="ECO:0000313" key="6">
    <source>
        <dbReference type="Proteomes" id="UP000008743"/>
    </source>
</evidence>
<dbReference type="CDD" id="cd07061">
    <property type="entry name" value="HP_HAP_like"/>
    <property type="match status" value="1"/>
</dbReference>
<dbReference type="eggNOG" id="KOG3720">
    <property type="taxonomic scope" value="Eukaryota"/>
</dbReference>
<dbReference type="Gene3D" id="3.40.50.1240">
    <property type="entry name" value="Phosphoglycerate mutase-like"/>
    <property type="match status" value="1"/>
</dbReference>
<keyword evidence="2" id="KW-0378">Hydrolase</keyword>
<evidence type="ECO:0000256" key="3">
    <source>
        <dbReference type="SAM" id="MobiDB-lite"/>
    </source>
</evidence>
<accession>A0A0D2URU5</accession>
<dbReference type="PROSITE" id="PS00616">
    <property type="entry name" value="HIS_ACID_PHOSPHAT_1"/>
    <property type="match status" value="1"/>
</dbReference>
<reference evidence="6" key="1">
    <citation type="submission" date="2011-02" db="EMBL/GenBank/DDBJ databases">
        <title>The Genome Sequence of Capsaspora owczarzaki ATCC 30864.</title>
        <authorList>
            <person name="Russ C."/>
            <person name="Cuomo C."/>
            <person name="Burger G."/>
            <person name="Gray M.W."/>
            <person name="Holland P.W.H."/>
            <person name="King N."/>
            <person name="Lang F.B.F."/>
            <person name="Roger A.J."/>
            <person name="Ruiz-Trillo I."/>
            <person name="Young S.K."/>
            <person name="Zeng Q."/>
            <person name="Gargeya S."/>
            <person name="Alvarado L."/>
            <person name="Berlin A."/>
            <person name="Chapman S.B."/>
            <person name="Chen Z."/>
            <person name="Freedman E."/>
            <person name="Gellesch M."/>
            <person name="Goldberg J."/>
            <person name="Griggs A."/>
            <person name="Gujja S."/>
            <person name="Heilman E."/>
            <person name="Heiman D."/>
            <person name="Howarth C."/>
            <person name="Mehta T."/>
            <person name="Neiman D."/>
            <person name="Pearson M."/>
            <person name="Roberts A."/>
            <person name="Saif S."/>
            <person name="Shea T."/>
            <person name="Shenoy N."/>
            <person name="Sisk P."/>
            <person name="Stolte C."/>
            <person name="Sykes S."/>
            <person name="White J."/>
            <person name="Yandava C."/>
            <person name="Haas B."/>
            <person name="Nusbaum C."/>
            <person name="Birren B."/>
        </authorList>
    </citation>
    <scope>NUCLEOTIDE SEQUENCE</scope>
    <source>
        <strain evidence="6">ATCC 30864</strain>
    </source>
</reference>
<dbReference type="PANTHER" id="PTHR11567">
    <property type="entry name" value="ACID PHOSPHATASE-RELATED"/>
    <property type="match status" value="1"/>
</dbReference>
<dbReference type="PANTHER" id="PTHR11567:SF110">
    <property type="entry name" value="2-PHOSPHOXYLOSE PHOSPHATASE 1"/>
    <property type="match status" value="1"/>
</dbReference>
<name>A0A0D2URU5_CAPO3</name>
<protein>
    <submittedName>
        <fullName evidence="5">Uncharacterized protein</fullName>
    </submittedName>
</protein>